<dbReference type="Gene3D" id="2.40.100.10">
    <property type="entry name" value="Cyclophilin-like"/>
    <property type="match status" value="1"/>
</dbReference>
<gene>
    <name evidence="5" type="ORF">GCM10017161_39010</name>
</gene>
<organism evidence="5 6">
    <name type="scientific">Thalassotalea marina</name>
    <dbReference type="NCBI Taxonomy" id="1673741"/>
    <lineage>
        <taxon>Bacteria</taxon>
        <taxon>Pseudomonadati</taxon>
        <taxon>Pseudomonadota</taxon>
        <taxon>Gammaproteobacteria</taxon>
        <taxon>Alteromonadales</taxon>
        <taxon>Colwelliaceae</taxon>
        <taxon>Thalassotalea</taxon>
    </lineage>
</organism>
<dbReference type="EMBL" id="BNCK01000011">
    <property type="protein sequence ID" value="GHG05571.1"/>
    <property type="molecule type" value="Genomic_DNA"/>
</dbReference>
<dbReference type="InterPro" id="IPR052708">
    <property type="entry name" value="PxpC"/>
</dbReference>
<dbReference type="RefSeq" id="WP_189774180.1">
    <property type="nucleotide sequence ID" value="NZ_BNCK01000011.1"/>
</dbReference>
<name>A0A919BQL4_9GAMM</name>
<dbReference type="Proteomes" id="UP000623842">
    <property type="component" value="Unassembled WGS sequence"/>
</dbReference>
<keyword evidence="1" id="KW-0547">Nucleotide-binding</keyword>
<feature type="domain" description="Carboxyltransferase" evidence="4">
    <location>
        <begin position="23"/>
        <end position="304"/>
    </location>
</feature>
<evidence type="ECO:0000256" key="3">
    <source>
        <dbReference type="ARBA" id="ARBA00022840"/>
    </source>
</evidence>
<evidence type="ECO:0000313" key="5">
    <source>
        <dbReference type="EMBL" id="GHG05571.1"/>
    </source>
</evidence>
<dbReference type="InterPro" id="IPR003778">
    <property type="entry name" value="CT_A_B"/>
</dbReference>
<evidence type="ECO:0000256" key="1">
    <source>
        <dbReference type="ARBA" id="ARBA00022741"/>
    </source>
</evidence>
<dbReference type="InterPro" id="IPR029000">
    <property type="entry name" value="Cyclophilin-like_dom_sf"/>
</dbReference>
<dbReference type="PANTHER" id="PTHR43309:SF3">
    <property type="entry name" value="5-OXOPROLINASE SUBUNIT C"/>
    <property type="match status" value="1"/>
</dbReference>
<evidence type="ECO:0000256" key="2">
    <source>
        <dbReference type="ARBA" id="ARBA00022801"/>
    </source>
</evidence>
<evidence type="ECO:0000259" key="4">
    <source>
        <dbReference type="SMART" id="SM00797"/>
    </source>
</evidence>
<dbReference type="SUPFAM" id="SSF50891">
    <property type="entry name" value="Cyclophilin-like"/>
    <property type="match status" value="1"/>
</dbReference>
<keyword evidence="3" id="KW-0067">ATP-binding</keyword>
<reference evidence="5" key="2">
    <citation type="submission" date="2020-09" db="EMBL/GenBank/DDBJ databases">
        <authorList>
            <person name="Sun Q."/>
            <person name="Kim S."/>
        </authorList>
    </citation>
    <scope>NUCLEOTIDE SEQUENCE</scope>
    <source>
        <strain evidence="5">KCTC 42731</strain>
    </source>
</reference>
<dbReference type="PANTHER" id="PTHR43309">
    <property type="entry name" value="5-OXOPROLINASE SUBUNIT C"/>
    <property type="match status" value="1"/>
</dbReference>
<protein>
    <submittedName>
        <fullName evidence="5">Allophanate hydrolase</fullName>
    </submittedName>
</protein>
<evidence type="ECO:0000313" key="6">
    <source>
        <dbReference type="Proteomes" id="UP000623842"/>
    </source>
</evidence>
<keyword evidence="2 5" id="KW-0378">Hydrolase</keyword>
<dbReference type="GO" id="GO:0016787">
    <property type="term" value="F:hydrolase activity"/>
    <property type="evidence" value="ECO:0007669"/>
    <property type="project" value="UniProtKB-KW"/>
</dbReference>
<dbReference type="GO" id="GO:0005524">
    <property type="term" value="F:ATP binding"/>
    <property type="evidence" value="ECO:0007669"/>
    <property type="project" value="UniProtKB-KW"/>
</dbReference>
<comment type="caution">
    <text evidence="5">The sequence shown here is derived from an EMBL/GenBank/DDBJ whole genome shotgun (WGS) entry which is preliminary data.</text>
</comment>
<accession>A0A919BQL4</accession>
<reference evidence="5" key="1">
    <citation type="journal article" date="2014" name="Int. J. Syst. Evol. Microbiol.">
        <title>Complete genome sequence of Corynebacterium casei LMG S-19264T (=DSM 44701T), isolated from a smear-ripened cheese.</title>
        <authorList>
            <consortium name="US DOE Joint Genome Institute (JGI-PGF)"/>
            <person name="Walter F."/>
            <person name="Albersmeier A."/>
            <person name="Kalinowski J."/>
            <person name="Ruckert C."/>
        </authorList>
    </citation>
    <scope>NUCLEOTIDE SEQUENCE</scope>
    <source>
        <strain evidence="5">KCTC 42731</strain>
    </source>
</reference>
<sequence length="322" mass="35818">MFTINKCQQNISIQDLGRPTAQHLGFSGTGAADEYSFLLANQLLKNPSNTPALEIILGQVSLRFTKASTFVITGADCLARLSNTRLENNKIYHASANSELTLQMPKTMVYSYIAIEGGFECQYWLNSASQAKNEVSLGLVSPRIKQGTHFTRANINIESVDSVYQHQVESHFHQNDKLTLRFIPSNAWSTLTLQQQQQIMESSFTIAPASDRMGYRLSGNPISSKLPQQLSAPVNYGTIQLPDDGCPIILMKDRQTIGGYPVLGNVARIDLFRLAQKRPGESVTFLPITTQQAQAQLFAFYSQFQTRAFEHLDSSQPAFQNS</sequence>
<dbReference type="Pfam" id="PF02626">
    <property type="entry name" value="CT_A_B"/>
    <property type="match status" value="1"/>
</dbReference>
<keyword evidence="6" id="KW-1185">Reference proteome</keyword>
<proteinExistence type="predicted"/>
<dbReference type="AlphaFoldDB" id="A0A919BQL4"/>
<dbReference type="SMART" id="SM00797">
    <property type="entry name" value="AHS2"/>
    <property type="match status" value="1"/>
</dbReference>